<evidence type="ECO:0000256" key="7">
    <source>
        <dbReference type="ARBA" id="ARBA00022741"/>
    </source>
</evidence>
<evidence type="ECO:0000256" key="1">
    <source>
        <dbReference type="ARBA" id="ARBA00004202"/>
    </source>
</evidence>
<keyword evidence="8 12" id="KW-0067">ATP-binding</keyword>
<dbReference type="InterPro" id="IPR003439">
    <property type="entry name" value="ABC_transporter-like_ATP-bd"/>
</dbReference>
<evidence type="ECO:0000256" key="10">
    <source>
        <dbReference type="ARBA" id="ARBA00023136"/>
    </source>
</evidence>
<keyword evidence="7" id="KW-0547">Nucleotide-binding</keyword>
<keyword evidence="3" id="KW-0813">Transport</keyword>
<keyword evidence="10" id="KW-0472">Membrane</keyword>
<organism evidence="12">
    <name type="scientific">Christensenella massiliensis</name>
    <dbReference type="NCBI Taxonomy" id="1805714"/>
    <lineage>
        <taxon>Bacteria</taxon>
        <taxon>Bacillati</taxon>
        <taxon>Bacillota</taxon>
        <taxon>Clostridia</taxon>
        <taxon>Christensenellales</taxon>
        <taxon>Christensenellaceae</taxon>
        <taxon>Christensenella</taxon>
    </lineage>
</organism>
<evidence type="ECO:0000256" key="3">
    <source>
        <dbReference type="ARBA" id="ARBA00022448"/>
    </source>
</evidence>
<dbReference type="PROSITE" id="PS50893">
    <property type="entry name" value="ABC_TRANSPORTER_2"/>
    <property type="match status" value="2"/>
</dbReference>
<evidence type="ECO:0000313" key="12">
    <source>
        <dbReference type="EMBL" id="XCC63141.1"/>
    </source>
</evidence>
<dbReference type="Pfam" id="PF00005">
    <property type="entry name" value="ABC_tran"/>
    <property type="match status" value="2"/>
</dbReference>
<dbReference type="FunFam" id="3.40.50.300:FF:000126">
    <property type="entry name" value="Galactose/methyl galactoside import ATP-binding protein MglA"/>
    <property type="match status" value="1"/>
</dbReference>
<evidence type="ECO:0000256" key="5">
    <source>
        <dbReference type="ARBA" id="ARBA00022597"/>
    </source>
</evidence>
<dbReference type="PANTHER" id="PTHR43790:SF3">
    <property type="entry name" value="D-ALLOSE IMPORT ATP-BINDING PROTEIN ALSA-RELATED"/>
    <property type="match status" value="1"/>
</dbReference>
<feature type="domain" description="ABC transporter" evidence="11">
    <location>
        <begin position="254"/>
        <end position="495"/>
    </location>
</feature>
<sequence length="499" mass="55677">MENNDLNIKMVDICKYFPGVKALDHVDFELKKGEVHALLGENGAGKSTLCKIIAGAQPMTSGEYYLFGEKVTGLTPNAAKEKGISMIYQEFNLVPYLKVYENLFLGKEITAGPNLNKKEMIAKTIEIFERFQIKIDPEARVCDLPNAYKQLVEIAKAVLENAQVLCMDEPTAPLSNREVEILFSLIQSLKNEGVSIIYISHRMEEIFEVADRITVMRDGKYICTMDADKTNRKELISLIVGRDLTEEYPKRESVPGEEILRVEHLSTDLTKIHDVSFSLHKGEILGFAGLVGAGRTEVMRALFGADRKTAGEIYLYGKRIEIHKPENAIEQRISLIPEDRKGQGVSLTLSIRENISLVKLKGKEICSFMGINRKKERNLADEYIKALNIKAPSMEQLASNLSGGNQQKVAIAKWLAVDADILILDEPTRGIDVGAKYEIYLLMNELIKAGKSIIMISSEMPELIGMSDRILVMQQGRLVGEISGDEVSQEKILEMASCG</sequence>
<dbReference type="EMBL" id="CP117826">
    <property type="protein sequence ID" value="XCC63141.1"/>
    <property type="molecule type" value="Genomic_DNA"/>
</dbReference>
<dbReference type="SUPFAM" id="SSF52540">
    <property type="entry name" value="P-loop containing nucleoside triphosphate hydrolases"/>
    <property type="match status" value="2"/>
</dbReference>
<accession>A0AAU8ABL6</accession>
<evidence type="ECO:0000256" key="2">
    <source>
        <dbReference type="ARBA" id="ARBA00004533"/>
    </source>
</evidence>
<dbReference type="GO" id="GO:0015749">
    <property type="term" value="P:monosaccharide transmembrane transport"/>
    <property type="evidence" value="ECO:0007669"/>
    <property type="project" value="UniProtKB-ARBA"/>
</dbReference>
<keyword evidence="4" id="KW-1003">Cell membrane</keyword>
<keyword evidence="9" id="KW-1278">Translocase</keyword>
<reference evidence="12" key="1">
    <citation type="submission" date="2023-02" db="EMBL/GenBank/DDBJ databases">
        <title>Gut commensal Christensenella minuta modulates host metabolism via a new class of secondary bile acids.</title>
        <authorList>
            <person name="Liu C."/>
        </authorList>
    </citation>
    <scope>NUCLEOTIDE SEQUENCE</scope>
    <source>
        <strain evidence="12">CA70</strain>
    </source>
</reference>
<dbReference type="AlphaFoldDB" id="A0AAU8ABL6"/>
<dbReference type="InterPro" id="IPR003593">
    <property type="entry name" value="AAA+_ATPase"/>
</dbReference>
<dbReference type="GO" id="GO:0016887">
    <property type="term" value="F:ATP hydrolysis activity"/>
    <property type="evidence" value="ECO:0007669"/>
    <property type="project" value="InterPro"/>
</dbReference>
<dbReference type="Gene3D" id="3.40.50.300">
    <property type="entry name" value="P-loop containing nucleotide triphosphate hydrolases"/>
    <property type="match status" value="2"/>
</dbReference>
<gene>
    <name evidence="12" type="ORF">PUP29_04295</name>
</gene>
<dbReference type="CDD" id="cd03216">
    <property type="entry name" value="ABC_Carb_Monos_I"/>
    <property type="match status" value="1"/>
</dbReference>
<dbReference type="GO" id="GO:0005886">
    <property type="term" value="C:plasma membrane"/>
    <property type="evidence" value="ECO:0007669"/>
    <property type="project" value="UniProtKB-SubCell"/>
</dbReference>
<name>A0AAU8ABL6_9FIRM</name>
<dbReference type="SMART" id="SM00382">
    <property type="entry name" value="AAA"/>
    <property type="match status" value="2"/>
</dbReference>
<dbReference type="FunFam" id="3.40.50.300:FF:000127">
    <property type="entry name" value="Ribose import ATP-binding protein RbsA"/>
    <property type="match status" value="1"/>
</dbReference>
<protein>
    <submittedName>
        <fullName evidence="12">Sugar ABC transporter ATP-binding protein</fullName>
    </submittedName>
</protein>
<evidence type="ECO:0000256" key="6">
    <source>
        <dbReference type="ARBA" id="ARBA00022737"/>
    </source>
</evidence>
<evidence type="ECO:0000259" key="11">
    <source>
        <dbReference type="PROSITE" id="PS50893"/>
    </source>
</evidence>
<keyword evidence="6" id="KW-0677">Repeat</keyword>
<dbReference type="PROSITE" id="PS00211">
    <property type="entry name" value="ABC_TRANSPORTER_1"/>
    <property type="match status" value="1"/>
</dbReference>
<keyword evidence="5" id="KW-0762">Sugar transport</keyword>
<dbReference type="InterPro" id="IPR050107">
    <property type="entry name" value="ABC_carbohydrate_import_ATPase"/>
</dbReference>
<dbReference type="InterPro" id="IPR027417">
    <property type="entry name" value="P-loop_NTPase"/>
</dbReference>
<feature type="domain" description="ABC transporter" evidence="11">
    <location>
        <begin position="8"/>
        <end position="243"/>
    </location>
</feature>
<dbReference type="CDD" id="cd03215">
    <property type="entry name" value="ABC_Carb_Monos_II"/>
    <property type="match status" value="1"/>
</dbReference>
<evidence type="ECO:0000256" key="4">
    <source>
        <dbReference type="ARBA" id="ARBA00022475"/>
    </source>
</evidence>
<dbReference type="PANTHER" id="PTHR43790">
    <property type="entry name" value="CARBOHYDRATE TRANSPORT ATP-BINDING PROTEIN MG119-RELATED"/>
    <property type="match status" value="1"/>
</dbReference>
<dbReference type="RefSeq" id="WP_079547008.1">
    <property type="nucleotide sequence ID" value="NZ_CP117826.1"/>
</dbReference>
<evidence type="ECO:0000256" key="9">
    <source>
        <dbReference type="ARBA" id="ARBA00022967"/>
    </source>
</evidence>
<evidence type="ECO:0000256" key="8">
    <source>
        <dbReference type="ARBA" id="ARBA00022840"/>
    </source>
</evidence>
<comment type="subcellular location">
    <subcellularLocation>
        <location evidence="2">Cell inner membrane</location>
    </subcellularLocation>
    <subcellularLocation>
        <location evidence="1">Cell membrane</location>
        <topology evidence="1">Peripheral membrane protein</topology>
    </subcellularLocation>
</comment>
<proteinExistence type="predicted"/>
<dbReference type="GO" id="GO:0005524">
    <property type="term" value="F:ATP binding"/>
    <property type="evidence" value="ECO:0007669"/>
    <property type="project" value="UniProtKB-KW"/>
</dbReference>
<dbReference type="InterPro" id="IPR017871">
    <property type="entry name" value="ABC_transporter-like_CS"/>
</dbReference>